<dbReference type="EMBL" id="BTPD01000016">
    <property type="protein sequence ID" value="GMQ31217.1"/>
    <property type="molecule type" value="Genomic_DNA"/>
</dbReference>
<evidence type="ECO:0000313" key="2">
    <source>
        <dbReference type="Proteomes" id="UP001338309"/>
    </source>
</evidence>
<dbReference type="Proteomes" id="UP001338309">
    <property type="component" value="Unassembled WGS sequence"/>
</dbReference>
<comment type="caution">
    <text evidence="1">The sequence shown here is derived from an EMBL/GenBank/DDBJ whole genome shotgun (WGS) entry which is preliminary data.</text>
</comment>
<organism evidence="1 2">
    <name type="scientific">Algoriphagus confluentis</name>
    <dbReference type="NCBI Taxonomy" id="1697556"/>
    <lineage>
        <taxon>Bacteria</taxon>
        <taxon>Pseudomonadati</taxon>
        <taxon>Bacteroidota</taxon>
        <taxon>Cytophagia</taxon>
        <taxon>Cytophagales</taxon>
        <taxon>Cyclobacteriaceae</taxon>
        <taxon>Algoriphagus</taxon>
    </lineage>
</organism>
<reference evidence="1 2" key="1">
    <citation type="submission" date="2023-08" db="EMBL/GenBank/DDBJ databases">
        <title>Draft genome sequence of Algoriphagus confluentis.</title>
        <authorList>
            <person name="Takatani N."/>
            <person name="Hosokawa M."/>
            <person name="Sawabe T."/>
        </authorList>
    </citation>
    <scope>NUCLEOTIDE SEQUENCE [LARGE SCALE GENOMIC DNA]</scope>
    <source>
        <strain evidence="1 2">NBRC 111222</strain>
    </source>
</reference>
<evidence type="ECO:0000313" key="1">
    <source>
        <dbReference type="EMBL" id="GMQ31217.1"/>
    </source>
</evidence>
<proteinExistence type="predicted"/>
<accession>A0ABQ6PTF8</accession>
<name>A0ABQ6PTF8_9BACT</name>
<dbReference type="RefSeq" id="WP_338225951.1">
    <property type="nucleotide sequence ID" value="NZ_BTPD01000016.1"/>
</dbReference>
<gene>
    <name evidence="1" type="ORF">Aconfl_38610</name>
</gene>
<keyword evidence="2" id="KW-1185">Reference proteome</keyword>
<protein>
    <submittedName>
        <fullName evidence="1">Uncharacterized protein</fullName>
    </submittedName>
</protein>
<sequence length="40" mass="4242">MKRVKIFLLGMGLLGLGAMGISYFGATDAEAQASTVEYCQ</sequence>